<sequence>MEQTATLTESTPISNGHTEKATGHADEVRILTIDEYREAAQCLALAFAKDEVARYFVDTKDMAGYPEKQKWDLHVEILEYLVAAHCYIRMPPGKDVGDWLTTLRSGIWRLHYKLSLEGRKRFFTEFLPLLHDTKQDILGERDSDSYYLVYLGSLPSAKGKGYAKKLVQHMTKQADAENRPMYLESSAGANVGYYQKLGFELKRKIYLSRGEKPVAMDVMVREPFYR</sequence>
<proteinExistence type="predicted"/>
<keyword evidence="4" id="KW-1185">Reference proteome</keyword>
<dbReference type="SUPFAM" id="SSF55729">
    <property type="entry name" value="Acyl-CoA N-acyltransferases (Nat)"/>
    <property type="match status" value="1"/>
</dbReference>
<organism evidence="3 4">
    <name type="scientific">Glutinoglossum americanum</name>
    <dbReference type="NCBI Taxonomy" id="1670608"/>
    <lineage>
        <taxon>Eukaryota</taxon>
        <taxon>Fungi</taxon>
        <taxon>Dikarya</taxon>
        <taxon>Ascomycota</taxon>
        <taxon>Pezizomycotina</taxon>
        <taxon>Geoglossomycetes</taxon>
        <taxon>Geoglossales</taxon>
        <taxon>Geoglossaceae</taxon>
        <taxon>Glutinoglossum</taxon>
    </lineage>
</organism>
<dbReference type="Pfam" id="PF13508">
    <property type="entry name" value="Acetyltransf_7"/>
    <property type="match status" value="1"/>
</dbReference>
<dbReference type="PANTHER" id="PTHR42791">
    <property type="entry name" value="GNAT FAMILY ACETYLTRANSFERASE"/>
    <property type="match status" value="1"/>
</dbReference>
<accession>A0A9P8IAR4</accession>
<name>A0A9P8IAR4_9PEZI</name>
<dbReference type="Gene3D" id="3.40.630.30">
    <property type="match status" value="1"/>
</dbReference>
<dbReference type="InterPro" id="IPR016181">
    <property type="entry name" value="Acyl_CoA_acyltransferase"/>
</dbReference>
<comment type="caution">
    <text evidence="3">The sequence shown here is derived from an EMBL/GenBank/DDBJ whole genome shotgun (WGS) entry which is preliminary data.</text>
</comment>
<feature type="compositionally biased region" description="Polar residues" evidence="1">
    <location>
        <begin position="1"/>
        <end position="16"/>
    </location>
</feature>
<dbReference type="AlphaFoldDB" id="A0A9P8IAR4"/>
<dbReference type="Proteomes" id="UP000698800">
    <property type="component" value="Unassembled WGS sequence"/>
</dbReference>
<protein>
    <recommendedName>
        <fullName evidence="2">N-acetyltransferase domain-containing protein</fullName>
    </recommendedName>
</protein>
<dbReference type="InterPro" id="IPR000182">
    <property type="entry name" value="GNAT_dom"/>
</dbReference>
<evidence type="ECO:0000256" key="1">
    <source>
        <dbReference type="SAM" id="MobiDB-lite"/>
    </source>
</evidence>
<dbReference type="EMBL" id="JAGHQL010000002">
    <property type="protein sequence ID" value="KAH0547641.1"/>
    <property type="molecule type" value="Genomic_DNA"/>
</dbReference>
<dbReference type="PANTHER" id="PTHR42791:SF1">
    <property type="entry name" value="N-ACETYLTRANSFERASE DOMAIN-CONTAINING PROTEIN"/>
    <property type="match status" value="1"/>
</dbReference>
<dbReference type="PROSITE" id="PS51186">
    <property type="entry name" value="GNAT"/>
    <property type="match status" value="1"/>
</dbReference>
<evidence type="ECO:0000259" key="2">
    <source>
        <dbReference type="PROSITE" id="PS51186"/>
    </source>
</evidence>
<feature type="domain" description="N-acetyltransferase" evidence="2">
    <location>
        <begin position="94"/>
        <end position="221"/>
    </location>
</feature>
<evidence type="ECO:0000313" key="4">
    <source>
        <dbReference type="Proteomes" id="UP000698800"/>
    </source>
</evidence>
<dbReference type="CDD" id="cd04301">
    <property type="entry name" value="NAT_SF"/>
    <property type="match status" value="1"/>
</dbReference>
<dbReference type="InterPro" id="IPR052523">
    <property type="entry name" value="Trichothecene_AcTrans"/>
</dbReference>
<dbReference type="GO" id="GO:0016747">
    <property type="term" value="F:acyltransferase activity, transferring groups other than amino-acyl groups"/>
    <property type="evidence" value="ECO:0007669"/>
    <property type="project" value="InterPro"/>
</dbReference>
<feature type="region of interest" description="Disordered" evidence="1">
    <location>
        <begin position="1"/>
        <end position="21"/>
    </location>
</feature>
<reference evidence="3" key="1">
    <citation type="submission" date="2021-03" db="EMBL/GenBank/DDBJ databases">
        <title>Comparative genomics and phylogenomic investigation of the class Geoglossomycetes provide insights into ecological specialization and systematics.</title>
        <authorList>
            <person name="Melie T."/>
            <person name="Pirro S."/>
            <person name="Miller A.N."/>
            <person name="Quandt A."/>
        </authorList>
    </citation>
    <scope>NUCLEOTIDE SEQUENCE</scope>
    <source>
        <strain evidence="3">GBOQ0MN5Z8</strain>
    </source>
</reference>
<evidence type="ECO:0000313" key="3">
    <source>
        <dbReference type="EMBL" id="KAH0547641.1"/>
    </source>
</evidence>
<dbReference type="OrthoDB" id="410198at2759"/>
<gene>
    <name evidence="3" type="ORF">FGG08_000130</name>
</gene>